<comment type="caution">
    <text evidence="2">The sequence shown here is derived from an EMBL/GenBank/DDBJ whole genome shotgun (WGS) entry which is preliminary data.</text>
</comment>
<feature type="chain" id="PRO_5029609104" evidence="1">
    <location>
        <begin position="20"/>
        <end position="189"/>
    </location>
</feature>
<dbReference type="OrthoDB" id="457468at2759"/>
<protein>
    <submittedName>
        <fullName evidence="2">Uncharacterized protein</fullName>
    </submittedName>
</protein>
<reference evidence="2 3" key="1">
    <citation type="submission" date="2020-04" db="EMBL/GenBank/DDBJ databases">
        <title>Perkinsus olseni comparative genomics.</title>
        <authorList>
            <person name="Bogema D.R."/>
        </authorList>
    </citation>
    <scope>NUCLEOTIDE SEQUENCE [LARGE SCALE GENOMIC DNA]</scope>
    <source>
        <strain evidence="2">ATCC PRA-179</strain>
    </source>
</reference>
<feature type="signal peptide" evidence="1">
    <location>
        <begin position="1"/>
        <end position="19"/>
    </location>
</feature>
<dbReference type="Proteomes" id="UP000570595">
    <property type="component" value="Unassembled WGS sequence"/>
</dbReference>
<sequence length="189" mass="20986">MFITLGYLLSTLLLPTVVALQTKSFNSRFLNETVVPQAESNGGATFWAEMAGLVRLELSYVAIDDGSMPPGLAAAVVDDKLPFWEWMAAEMQETFDALAVNDTVNLPPLGSTLENYERIIGSFLAAHSPNNPSSYRDRPPPGTKTEDDYKNPFIAWLEHVTLILTTWAYIARVAFSFTTRSYSYHGIRA</sequence>
<proteinExistence type="predicted"/>
<accession>A0A7J6M5K1</accession>
<evidence type="ECO:0000313" key="2">
    <source>
        <dbReference type="EMBL" id="KAF4666787.1"/>
    </source>
</evidence>
<dbReference type="AlphaFoldDB" id="A0A7J6M5K1"/>
<dbReference type="EMBL" id="JABAHT010000066">
    <property type="protein sequence ID" value="KAF4666787.1"/>
    <property type="molecule type" value="Genomic_DNA"/>
</dbReference>
<evidence type="ECO:0000313" key="3">
    <source>
        <dbReference type="Proteomes" id="UP000570595"/>
    </source>
</evidence>
<gene>
    <name evidence="2" type="ORF">FOZ61_009224</name>
</gene>
<organism evidence="2 3">
    <name type="scientific">Perkinsus olseni</name>
    <name type="common">Perkinsus atlanticus</name>
    <dbReference type="NCBI Taxonomy" id="32597"/>
    <lineage>
        <taxon>Eukaryota</taxon>
        <taxon>Sar</taxon>
        <taxon>Alveolata</taxon>
        <taxon>Perkinsozoa</taxon>
        <taxon>Perkinsea</taxon>
        <taxon>Perkinsida</taxon>
        <taxon>Perkinsidae</taxon>
        <taxon>Perkinsus</taxon>
    </lineage>
</organism>
<name>A0A7J6M5K1_PEROL</name>
<keyword evidence="1" id="KW-0732">Signal</keyword>
<evidence type="ECO:0000256" key="1">
    <source>
        <dbReference type="SAM" id="SignalP"/>
    </source>
</evidence>